<dbReference type="GO" id="GO:0050567">
    <property type="term" value="F:glutaminyl-tRNA synthase (glutamine-hydrolyzing) activity"/>
    <property type="evidence" value="ECO:0007669"/>
    <property type="project" value="UniProtKB-UniRule"/>
</dbReference>
<dbReference type="GO" id="GO:0030956">
    <property type="term" value="C:glutamyl-tRNA(Gln) amidotransferase complex"/>
    <property type="evidence" value="ECO:0007669"/>
    <property type="project" value="InterPro"/>
</dbReference>
<dbReference type="GO" id="GO:0016740">
    <property type="term" value="F:transferase activity"/>
    <property type="evidence" value="ECO:0007669"/>
    <property type="project" value="UniProtKB-KW"/>
</dbReference>
<evidence type="ECO:0000256" key="11">
    <source>
        <dbReference type="SAM" id="Coils"/>
    </source>
</evidence>
<reference evidence="13 14" key="1">
    <citation type="submission" date="2019-07" db="EMBL/GenBank/DDBJ databases">
        <title>Rapid identification of Enteric Bacteria from Whole Genome Sequences (WGS) using Average Nucleotide Identity (ANI).</title>
        <authorList>
            <person name="Lane C."/>
        </authorList>
    </citation>
    <scope>NUCLEOTIDE SEQUENCE [LARGE SCALE GENOMIC DNA]</scope>
    <source>
        <strain evidence="13 14">2016D-0084</strain>
    </source>
</reference>
<dbReference type="InterPro" id="IPR000120">
    <property type="entry name" value="Amidase"/>
</dbReference>
<keyword evidence="13" id="KW-0808">Transferase</keyword>
<dbReference type="PANTHER" id="PTHR11895">
    <property type="entry name" value="TRANSAMIDASE"/>
    <property type="match status" value="1"/>
</dbReference>
<feature type="active site" description="Acyl-ester intermediate" evidence="10">
    <location>
        <position position="155"/>
    </location>
</feature>
<comment type="similarity">
    <text evidence="1 10">Belongs to the amidase family. GatA subfamily.</text>
</comment>
<name>A0A5C7E5Z1_9BACT</name>
<dbReference type="GO" id="GO:0005524">
    <property type="term" value="F:ATP binding"/>
    <property type="evidence" value="ECO:0007669"/>
    <property type="project" value="UniProtKB-KW"/>
</dbReference>
<evidence type="ECO:0000313" key="13">
    <source>
        <dbReference type="EMBL" id="TXE89115.1"/>
    </source>
</evidence>
<keyword evidence="5 10" id="KW-0436">Ligase</keyword>
<dbReference type="InterPro" id="IPR004412">
    <property type="entry name" value="GatA"/>
</dbReference>
<keyword evidence="8 10" id="KW-0648">Protein biosynthesis</keyword>
<evidence type="ECO:0000256" key="4">
    <source>
        <dbReference type="ARBA" id="ARBA00014428"/>
    </source>
</evidence>
<evidence type="ECO:0000256" key="7">
    <source>
        <dbReference type="ARBA" id="ARBA00022840"/>
    </source>
</evidence>
<organism evidence="13 14">
    <name type="scientific">Campylobacter volucris</name>
    <dbReference type="NCBI Taxonomy" id="1031542"/>
    <lineage>
        <taxon>Bacteria</taxon>
        <taxon>Pseudomonadati</taxon>
        <taxon>Campylobacterota</taxon>
        <taxon>Epsilonproteobacteria</taxon>
        <taxon>Campylobacterales</taxon>
        <taxon>Campylobacteraceae</taxon>
        <taxon>Campylobacter</taxon>
    </lineage>
</organism>
<evidence type="ECO:0000259" key="12">
    <source>
        <dbReference type="Pfam" id="PF01425"/>
    </source>
</evidence>
<evidence type="ECO:0000256" key="10">
    <source>
        <dbReference type="HAMAP-Rule" id="MF_00120"/>
    </source>
</evidence>
<dbReference type="Gene3D" id="3.90.1300.10">
    <property type="entry name" value="Amidase signature (AS) domain"/>
    <property type="match status" value="1"/>
</dbReference>
<evidence type="ECO:0000256" key="9">
    <source>
        <dbReference type="ARBA" id="ARBA00047407"/>
    </source>
</evidence>
<feature type="coiled-coil region" evidence="11">
    <location>
        <begin position="1"/>
        <end position="32"/>
    </location>
</feature>
<dbReference type="Pfam" id="PF01425">
    <property type="entry name" value="Amidase"/>
    <property type="match status" value="1"/>
</dbReference>
<feature type="active site" description="Charge relay system" evidence="10">
    <location>
        <position position="131"/>
    </location>
</feature>
<dbReference type="GO" id="GO:0006412">
    <property type="term" value="P:translation"/>
    <property type="evidence" value="ECO:0007669"/>
    <property type="project" value="UniProtKB-UniRule"/>
</dbReference>
<sequence length="455" mass="49524">MVTLKEALKFSQEELENLKKELNQKALEQKHLGAYVEQFLGKDLTNSGSGVPIAIKDNISVKDWELTCASKILQGYVAPYDASVITSLRKHNFSPFGRCNMDEFAMGSTSASSFYGKTLNPLDHTKVPGGSSGGSAAAVAAGIALASLGSDTGGSVRQPAAFCGCVGFKPSYGRVSRYGLAAYSSSLDQIGVLTQNVEDAAILYDVIAGYDEKDSTSANIAFEPTTPKLNANRKLKITVIKNYIEQTNDDVKEALLSTIDMLKANNHEIVYKDLMDSKFDVATYYIIAAAEASANLSRYDGVRYGHRSQDCENLNDLYVKSRSEGFGEEVKRRILLGTFVLSSGYYDACYVKAQKARRFIKQKYEEILSDCDLIFMPVTPSVAFDFGACKSPVQMYLEDVFTISVNLAGLGGISVPIATNKDGLNISAQFVCKAYDEQTLLDGALNLEMLVKNKG</sequence>
<evidence type="ECO:0000256" key="2">
    <source>
        <dbReference type="ARBA" id="ARBA00011123"/>
    </source>
</evidence>
<feature type="domain" description="Amidase" evidence="12">
    <location>
        <begin position="42"/>
        <end position="441"/>
    </location>
</feature>
<evidence type="ECO:0000256" key="5">
    <source>
        <dbReference type="ARBA" id="ARBA00022598"/>
    </source>
</evidence>
<accession>A0A5C7E5Z1</accession>
<feature type="active site" description="Charge relay system" evidence="10">
    <location>
        <position position="56"/>
    </location>
</feature>
<dbReference type="RefSeq" id="WP_147555184.1">
    <property type="nucleotide sequence ID" value="NZ_VOWJ01000014.1"/>
</dbReference>
<dbReference type="AlphaFoldDB" id="A0A5C7E5Z1"/>
<keyword evidence="6 10" id="KW-0547">Nucleotide-binding</keyword>
<dbReference type="InterPro" id="IPR020556">
    <property type="entry name" value="Amidase_CS"/>
</dbReference>
<dbReference type="EC" id="6.3.5.7" evidence="3 10"/>
<keyword evidence="7 10" id="KW-0067">ATP-binding</keyword>
<dbReference type="HAMAP" id="MF_00120">
    <property type="entry name" value="GatA"/>
    <property type="match status" value="1"/>
</dbReference>
<dbReference type="InterPro" id="IPR023631">
    <property type="entry name" value="Amidase_dom"/>
</dbReference>
<evidence type="ECO:0000256" key="6">
    <source>
        <dbReference type="ARBA" id="ARBA00022741"/>
    </source>
</evidence>
<gene>
    <name evidence="10 13" type="primary">gatA</name>
    <name evidence="13" type="ORF">FPD38_02325</name>
</gene>
<dbReference type="EMBL" id="VOWJ01000014">
    <property type="protein sequence ID" value="TXE89115.1"/>
    <property type="molecule type" value="Genomic_DNA"/>
</dbReference>
<dbReference type="NCBIfam" id="TIGR00132">
    <property type="entry name" value="gatA"/>
    <property type="match status" value="1"/>
</dbReference>
<dbReference type="PANTHER" id="PTHR11895:SF151">
    <property type="entry name" value="GLUTAMYL-TRNA(GLN) AMIDOTRANSFERASE SUBUNIT A"/>
    <property type="match status" value="1"/>
</dbReference>
<dbReference type="InterPro" id="IPR036928">
    <property type="entry name" value="AS_sf"/>
</dbReference>
<comment type="caution">
    <text evidence="13">The sequence shown here is derived from an EMBL/GenBank/DDBJ whole genome shotgun (WGS) entry which is preliminary data.</text>
</comment>
<keyword evidence="11" id="KW-0175">Coiled coil</keyword>
<dbReference type="Proteomes" id="UP000321629">
    <property type="component" value="Unassembled WGS sequence"/>
</dbReference>
<dbReference type="PROSITE" id="PS00571">
    <property type="entry name" value="AMIDASES"/>
    <property type="match status" value="1"/>
</dbReference>
<evidence type="ECO:0000256" key="3">
    <source>
        <dbReference type="ARBA" id="ARBA00012739"/>
    </source>
</evidence>
<proteinExistence type="inferred from homology"/>
<protein>
    <recommendedName>
        <fullName evidence="4 10">Glutamyl-tRNA(Gln) amidotransferase subunit A</fullName>
        <shortName evidence="10">Glu-ADT subunit A</shortName>
        <ecNumber evidence="3 10">6.3.5.7</ecNumber>
    </recommendedName>
</protein>
<comment type="catalytic activity">
    <reaction evidence="9 10">
        <text>L-glutamyl-tRNA(Gln) + L-glutamine + ATP + H2O = L-glutaminyl-tRNA(Gln) + L-glutamate + ADP + phosphate + H(+)</text>
        <dbReference type="Rhea" id="RHEA:17521"/>
        <dbReference type="Rhea" id="RHEA-COMP:9681"/>
        <dbReference type="Rhea" id="RHEA-COMP:9684"/>
        <dbReference type="ChEBI" id="CHEBI:15377"/>
        <dbReference type="ChEBI" id="CHEBI:15378"/>
        <dbReference type="ChEBI" id="CHEBI:29985"/>
        <dbReference type="ChEBI" id="CHEBI:30616"/>
        <dbReference type="ChEBI" id="CHEBI:43474"/>
        <dbReference type="ChEBI" id="CHEBI:58359"/>
        <dbReference type="ChEBI" id="CHEBI:78520"/>
        <dbReference type="ChEBI" id="CHEBI:78521"/>
        <dbReference type="ChEBI" id="CHEBI:456216"/>
        <dbReference type="EC" id="6.3.5.7"/>
    </reaction>
</comment>
<evidence type="ECO:0000256" key="1">
    <source>
        <dbReference type="ARBA" id="ARBA00008069"/>
    </source>
</evidence>
<comment type="function">
    <text evidence="10">Allows the formation of correctly charged Gln-tRNA(Gln) through the transamidation of misacylated Glu-tRNA(Gln) in organisms which lack glutaminyl-tRNA synthetase. The reaction takes place in the presence of glutamine and ATP through an activated gamma-phospho-Glu-tRNA(Gln).</text>
</comment>
<comment type="subunit">
    <text evidence="2 10">Heterotrimer of A, B and C subunits.</text>
</comment>
<evidence type="ECO:0000256" key="8">
    <source>
        <dbReference type="ARBA" id="ARBA00022917"/>
    </source>
</evidence>
<evidence type="ECO:0000313" key="14">
    <source>
        <dbReference type="Proteomes" id="UP000321629"/>
    </source>
</evidence>
<dbReference type="SUPFAM" id="SSF75304">
    <property type="entry name" value="Amidase signature (AS) enzymes"/>
    <property type="match status" value="1"/>
</dbReference>